<organism evidence="1 2">
    <name type="scientific">Pseudobythopirellula maris</name>
    <dbReference type="NCBI Taxonomy" id="2527991"/>
    <lineage>
        <taxon>Bacteria</taxon>
        <taxon>Pseudomonadati</taxon>
        <taxon>Planctomycetota</taxon>
        <taxon>Planctomycetia</taxon>
        <taxon>Pirellulales</taxon>
        <taxon>Lacipirellulaceae</taxon>
        <taxon>Pseudobythopirellula</taxon>
    </lineage>
</organism>
<dbReference type="Proteomes" id="UP000315440">
    <property type="component" value="Unassembled WGS sequence"/>
</dbReference>
<evidence type="ECO:0000313" key="2">
    <source>
        <dbReference type="Proteomes" id="UP000315440"/>
    </source>
</evidence>
<sequence length="135" mass="15177">MTRLTTYTALAGILSLLPSLAIAGHGWEGKRIVSHQRPNDLFYNEYVAPGPGGGPPAEMYVAPGPVPAHVGHTYTTYQPFMPHEYLYGHMRSYQTHHAGSGWTRTNVRYGTWGLKKPFSFHGARPWHTYRSMDAY</sequence>
<accession>A0A5C5ZXB8</accession>
<keyword evidence="2" id="KW-1185">Reference proteome</keyword>
<dbReference type="EMBL" id="SJPQ01000001">
    <property type="protein sequence ID" value="TWT90933.1"/>
    <property type="molecule type" value="Genomic_DNA"/>
</dbReference>
<name>A0A5C5ZXB8_9BACT</name>
<gene>
    <name evidence="1" type="ORF">Mal64_13320</name>
</gene>
<reference evidence="1 2" key="1">
    <citation type="submission" date="2019-02" db="EMBL/GenBank/DDBJ databases">
        <title>Deep-cultivation of Planctomycetes and their phenomic and genomic characterization uncovers novel biology.</title>
        <authorList>
            <person name="Wiegand S."/>
            <person name="Jogler M."/>
            <person name="Boedeker C."/>
            <person name="Pinto D."/>
            <person name="Vollmers J."/>
            <person name="Rivas-Marin E."/>
            <person name="Kohn T."/>
            <person name="Peeters S.H."/>
            <person name="Heuer A."/>
            <person name="Rast P."/>
            <person name="Oberbeckmann S."/>
            <person name="Bunk B."/>
            <person name="Jeske O."/>
            <person name="Meyerdierks A."/>
            <person name="Storesund J.E."/>
            <person name="Kallscheuer N."/>
            <person name="Luecker S."/>
            <person name="Lage O.M."/>
            <person name="Pohl T."/>
            <person name="Merkel B.J."/>
            <person name="Hornburger P."/>
            <person name="Mueller R.-W."/>
            <person name="Bruemmer F."/>
            <person name="Labrenz M."/>
            <person name="Spormann A.M."/>
            <person name="Op Den Camp H."/>
            <person name="Overmann J."/>
            <person name="Amann R."/>
            <person name="Jetten M.S.M."/>
            <person name="Mascher T."/>
            <person name="Medema M.H."/>
            <person name="Devos D.P."/>
            <person name="Kaster A.-K."/>
            <person name="Ovreas L."/>
            <person name="Rohde M."/>
            <person name="Galperin M.Y."/>
            <person name="Jogler C."/>
        </authorList>
    </citation>
    <scope>NUCLEOTIDE SEQUENCE [LARGE SCALE GENOMIC DNA]</scope>
    <source>
        <strain evidence="1 2">Mal64</strain>
    </source>
</reference>
<proteinExistence type="predicted"/>
<dbReference type="OrthoDB" id="282809at2"/>
<protein>
    <submittedName>
        <fullName evidence="1">Uncharacterized protein</fullName>
    </submittedName>
</protein>
<comment type="caution">
    <text evidence="1">The sequence shown here is derived from an EMBL/GenBank/DDBJ whole genome shotgun (WGS) entry which is preliminary data.</text>
</comment>
<dbReference type="AlphaFoldDB" id="A0A5C5ZXB8"/>
<evidence type="ECO:0000313" key="1">
    <source>
        <dbReference type="EMBL" id="TWT90933.1"/>
    </source>
</evidence>
<dbReference type="RefSeq" id="WP_146398248.1">
    <property type="nucleotide sequence ID" value="NZ_SJPQ01000001.1"/>
</dbReference>